<gene>
    <name evidence="7" type="primary">arcC</name>
    <name evidence="7" type="ORF">GF339_08440</name>
</gene>
<dbReference type="InterPro" id="IPR003964">
    <property type="entry name" value="Carb_kinase"/>
</dbReference>
<dbReference type="InterPro" id="IPR001048">
    <property type="entry name" value="Asp/Glu/Uridylate_kinase"/>
</dbReference>
<evidence type="ECO:0000313" key="8">
    <source>
        <dbReference type="Proteomes" id="UP000649604"/>
    </source>
</evidence>
<dbReference type="EMBL" id="WJJP01000264">
    <property type="protein sequence ID" value="MBD3324598.1"/>
    <property type="molecule type" value="Genomic_DNA"/>
</dbReference>
<name>A0A9D5Q5Q7_9BACT</name>
<feature type="domain" description="Aspartate/glutamate/uridylate kinase" evidence="6">
    <location>
        <begin position="1"/>
        <end position="289"/>
    </location>
</feature>
<dbReference type="GO" id="GO:0005829">
    <property type="term" value="C:cytosol"/>
    <property type="evidence" value="ECO:0007669"/>
    <property type="project" value="TreeGrafter"/>
</dbReference>
<proteinExistence type="inferred from homology"/>
<dbReference type="Proteomes" id="UP000649604">
    <property type="component" value="Unassembled WGS sequence"/>
</dbReference>
<accession>A0A9D5Q5Q7</accession>
<comment type="similarity">
    <text evidence="1 5">Belongs to the carbamate kinase family.</text>
</comment>
<dbReference type="NCBIfam" id="NF009007">
    <property type="entry name" value="PRK12352.1"/>
    <property type="match status" value="1"/>
</dbReference>
<reference evidence="7" key="1">
    <citation type="submission" date="2019-11" db="EMBL/GenBank/DDBJ databases">
        <title>Microbial mats filling the niche in hypersaline microbial mats.</title>
        <authorList>
            <person name="Wong H.L."/>
            <person name="Macleod F.I."/>
            <person name="White R.A. III"/>
            <person name="Burns B.P."/>
        </authorList>
    </citation>
    <scope>NUCLEOTIDE SEQUENCE</scope>
    <source>
        <strain evidence="7">Rbin_158</strain>
    </source>
</reference>
<dbReference type="Pfam" id="PF00696">
    <property type="entry name" value="AA_kinase"/>
    <property type="match status" value="1"/>
</dbReference>
<dbReference type="PIRSF" id="PIRSF000723">
    <property type="entry name" value="Carbamate_kin"/>
    <property type="match status" value="1"/>
</dbReference>
<dbReference type="GO" id="GO:0019546">
    <property type="term" value="P:L-arginine deiminase pathway"/>
    <property type="evidence" value="ECO:0007669"/>
    <property type="project" value="TreeGrafter"/>
</dbReference>
<dbReference type="PRINTS" id="PR01469">
    <property type="entry name" value="CARBMTKINASE"/>
</dbReference>
<dbReference type="AlphaFoldDB" id="A0A9D5Q5Q7"/>
<dbReference type="GO" id="GO:0008804">
    <property type="term" value="F:carbamate kinase activity"/>
    <property type="evidence" value="ECO:0007669"/>
    <property type="project" value="UniProtKB-UniRule"/>
</dbReference>
<dbReference type="Gene3D" id="3.40.1160.10">
    <property type="entry name" value="Acetylglutamate kinase-like"/>
    <property type="match status" value="1"/>
</dbReference>
<dbReference type="PANTHER" id="PTHR30409">
    <property type="entry name" value="CARBAMATE KINASE"/>
    <property type="match status" value="1"/>
</dbReference>
<evidence type="ECO:0000256" key="1">
    <source>
        <dbReference type="ARBA" id="ARBA00011066"/>
    </source>
</evidence>
<dbReference type="FunFam" id="3.40.1160.10:FF:000007">
    <property type="entry name" value="Carbamate kinase"/>
    <property type="match status" value="1"/>
</dbReference>
<protein>
    <recommendedName>
        <fullName evidence="4 5">Carbamate kinase</fullName>
    </recommendedName>
</protein>
<dbReference type="SUPFAM" id="SSF53633">
    <property type="entry name" value="Carbamate kinase-like"/>
    <property type="match status" value="1"/>
</dbReference>
<dbReference type="NCBIfam" id="TIGR00746">
    <property type="entry name" value="arcC"/>
    <property type="match status" value="1"/>
</dbReference>
<comment type="caution">
    <text evidence="7">The sequence shown here is derived from an EMBL/GenBank/DDBJ whole genome shotgun (WGS) entry which is preliminary data.</text>
</comment>
<dbReference type="InterPro" id="IPR036393">
    <property type="entry name" value="AceGlu_kinase-like_sf"/>
</dbReference>
<organism evidence="7 8">
    <name type="scientific">candidate division KSB3 bacterium</name>
    <dbReference type="NCBI Taxonomy" id="2044937"/>
    <lineage>
        <taxon>Bacteria</taxon>
        <taxon>candidate division KSB3</taxon>
    </lineage>
</organism>
<dbReference type="CDD" id="cd04235">
    <property type="entry name" value="AAK_CK"/>
    <property type="match status" value="1"/>
</dbReference>
<keyword evidence="2 5" id="KW-0808">Transferase</keyword>
<evidence type="ECO:0000256" key="5">
    <source>
        <dbReference type="PIRNR" id="PIRNR000723"/>
    </source>
</evidence>
<evidence type="ECO:0000259" key="6">
    <source>
        <dbReference type="Pfam" id="PF00696"/>
    </source>
</evidence>
<sequence length="310" mass="33795">MRIVVALGGNAISRQDQVGDIPDQIDNCHNTAEHIVDLVEAGHNVIVTHGNGPQVGNILRRVEAARGTVYPLPLDVCGSHSQGGIGYILQREINNVFARRGIDRIAYTLVTQCLVDANDPAFQRPTKPVGPFFTKEQITPMIEHGWDTVEDAGRGYRRVVPSPRPTDIIEQRIIRQVIDLGNVVICCGGGGIPVVKKEGAFQGIEGVIDKDHATSLLARRINADLMVITTGVEKVAVHFNKPDQQFFDRMTVTEARKYYDDGEFPAGSMGPKIIAAIEYIEATGNDVIITLPEKTLDAINGKTGTRIVKA</sequence>
<evidence type="ECO:0000256" key="2">
    <source>
        <dbReference type="ARBA" id="ARBA00022679"/>
    </source>
</evidence>
<dbReference type="PANTHER" id="PTHR30409:SF1">
    <property type="entry name" value="CARBAMATE KINASE-RELATED"/>
    <property type="match status" value="1"/>
</dbReference>
<evidence type="ECO:0000256" key="3">
    <source>
        <dbReference type="ARBA" id="ARBA00022777"/>
    </source>
</evidence>
<keyword evidence="3 5" id="KW-0418">Kinase</keyword>
<evidence type="ECO:0000256" key="4">
    <source>
        <dbReference type="NCBIfam" id="TIGR00746"/>
    </source>
</evidence>
<evidence type="ECO:0000313" key="7">
    <source>
        <dbReference type="EMBL" id="MBD3324598.1"/>
    </source>
</evidence>